<dbReference type="EMBL" id="DSYK01000338">
    <property type="protein sequence ID" value="HGS21562.1"/>
    <property type="molecule type" value="Genomic_DNA"/>
</dbReference>
<protein>
    <submittedName>
        <fullName evidence="9">Cytochrome C biogenesis protein</fullName>
    </submittedName>
</protein>
<dbReference type="InterPro" id="IPR002541">
    <property type="entry name" value="Cyt_c_assembly"/>
</dbReference>
<proteinExistence type="predicted"/>
<dbReference type="Pfam" id="PF01578">
    <property type="entry name" value="Cytochrom_C_asm"/>
    <property type="match status" value="1"/>
</dbReference>
<feature type="transmembrane region" description="Helical" evidence="7">
    <location>
        <begin position="412"/>
        <end position="430"/>
    </location>
</feature>
<dbReference type="GO" id="GO:0017004">
    <property type="term" value="P:cytochrome complex assembly"/>
    <property type="evidence" value="ECO:0007669"/>
    <property type="project" value="UniProtKB-KW"/>
</dbReference>
<evidence type="ECO:0000256" key="7">
    <source>
        <dbReference type="SAM" id="Phobius"/>
    </source>
</evidence>
<feature type="transmembrane region" description="Helical" evidence="7">
    <location>
        <begin position="450"/>
        <end position="478"/>
    </location>
</feature>
<feature type="transmembrane region" description="Helical" evidence="7">
    <location>
        <begin position="356"/>
        <end position="374"/>
    </location>
</feature>
<evidence type="ECO:0000256" key="1">
    <source>
        <dbReference type="ARBA" id="ARBA00004141"/>
    </source>
</evidence>
<keyword evidence="3" id="KW-0201">Cytochrome c-type biogenesis</keyword>
<dbReference type="GO" id="GO:0005886">
    <property type="term" value="C:plasma membrane"/>
    <property type="evidence" value="ECO:0007669"/>
    <property type="project" value="TreeGrafter"/>
</dbReference>
<feature type="domain" description="Cytochrome c assembly protein" evidence="8">
    <location>
        <begin position="385"/>
        <end position="587"/>
    </location>
</feature>
<feature type="transmembrane region" description="Helical" evidence="7">
    <location>
        <begin position="386"/>
        <end position="405"/>
    </location>
</feature>
<organism evidence="9">
    <name type="scientific">Anaerolinea thermolimosa</name>
    <dbReference type="NCBI Taxonomy" id="229919"/>
    <lineage>
        <taxon>Bacteria</taxon>
        <taxon>Bacillati</taxon>
        <taxon>Chloroflexota</taxon>
        <taxon>Anaerolineae</taxon>
        <taxon>Anaerolineales</taxon>
        <taxon>Anaerolineaceae</taxon>
        <taxon>Anaerolinea</taxon>
    </lineage>
</organism>
<evidence type="ECO:0000256" key="3">
    <source>
        <dbReference type="ARBA" id="ARBA00022748"/>
    </source>
</evidence>
<feature type="transmembrane region" description="Helical" evidence="7">
    <location>
        <begin position="536"/>
        <end position="554"/>
    </location>
</feature>
<keyword evidence="5 7" id="KW-0472">Membrane</keyword>
<dbReference type="PANTHER" id="PTHR30071">
    <property type="entry name" value="HEME EXPORTER PROTEIN C"/>
    <property type="match status" value="1"/>
</dbReference>
<comment type="subcellular location">
    <subcellularLocation>
        <location evidence="1">Membrane</location>
        <topology evidence="1">Multi-pass membrane protein</topology>
    </subcellularLocation>
</comment>
<evidence type="ECO:0000256" key="5">
    <source>
        <dbReference type="ARBA" id="ARBA00023136"/>
    </source>
</evidence>
<evidence type="ECO:0000259" key="8">
    <source>
        <dbReference type="Pfam" id="PF01578"/>
    </source>
</evidence>
<feature type="transmembrane region" description="Helical" evidence="7">
    <location>
        <begin position="598"/>
        <end position="617"/>
    </location>
</feature>
<reference evidence="9" key="1">
    <citation type="journal article" date="2020" name="mSystems">
        <title>Genome- and Community-Level Interaction Insights into Carbon Utilization and Element Cycling Functions of Hydrothermarchaeota in Hydrothermal Sediment.</title>
        <authorList>
            <person name="Zhou Z."/>
            <person name="Liu Y."/>
            <person name="Xu W."/>
            <person name="Pan J."/>
            <person name="Luo Z.H."/>
            <person name="Li M."/>
        </authorList>
    </citation>
    <scope>NUCLEOTIDE SEQUENCE [LARGE SCALE GENOMIC DNA]</scope>
    <source>
        <strain evidence="9">SpSt-573</strain>
    </source>
</reference>
<keyword evidence="4 7" id="KW-1133">Transmembrane helix</keyword>
<feature type="transmembrane region" description="Helical" evidence="7">
    <location>
        <begin position="498"/>
        <end position="520"/>
    </location>
</feature>
<feature type="region of interest" description="Disordered" evidence="6">
    <location>
        <begin position="626"/>
        <end position="645"/>
    </location>
</feature>
<dbReference type="AlphaFoldDB" id="A0A7C4KH09"/>
<accession>A0A7C4KH09</accession>
<feature type="transmembrane region" description="Helical" evidence="7">
    <location>
        <begin position="327"/>
        <end position="349"/>
    </location>
</feature>
<evidence type="ECO:0000256" key="4">
    <source>
        <dbReference type="ARBA" id="ARBA00022989"/>
    </source>
</evidence>
<dbReference type="InterPro" id="IPR045062">
    <property type="entry name" value="Cyt_c_biogenesis_CcsA/CcmC"/>
</dbReference>
<sequence length="645" mass="72167">MKKWIPWLVLAVFVAEIVAILLPKRDKDFHLQDFGRLPALLNGRVQPFDSVGRNALLQIRGTASVPLEEKKSYEFWKHPEKLKATQWLLEVMLKPEQADQRPIFLIHHPDLLNELNLRGKGKEKSGLFYFTYNELTNAIPTIEKEGAQVMKTETQARTAYQKQVAKLYNALTLYKRLKNSYQPEQARDFAAELAAFQELVPSGLAALKAREAKQDYDRAVFNRFIGTLSQYDFMARFAYPLMVPPADPLANPEAWQNMGQVLLNAALHGHELPPAVGWYARMASAYRGNDAAAFNHALDRYREWLASRLPHAVSKSRAEFFYNQLQAFLHAMIIYLVAFVLGCFSWFNWSETLRRSAYYITILAWLVHTAGLIFRMALEGRPPVTNLYSSAVFIGWAAVALGLVLERIYRDGIGVVTAAAVGAVTQIIAHNLALGGDTMEMLRAVLDTNFWLATHVITITLGYAATFVAGFLAIVYVLRGLLTTTLSRETAQGLARMVYGIVCFATLFSFIGTVLGGIWADQSWGRFWGWDPKENGALIIVLWNGIILHARWGGLIRERGLMNMAIFGNIVTAFSWFGVNMLGVGLHSYGFMDAAFKWLMLFNASQLGLIALGLIPLRHWRSFASQSGNSLPPGSPKAAAQPAAN</sequence>
<comment type="caution">
    <text evidence="9">The sequence shown here is derived from an EMBL/GenBank/DDBJ whole genome shotgun (WGS) entry which is preliminary data.</text>
</comment>
<gene>
    <name evidence="9" type="ORF">ENT37_06810</name>
</gene>
<dbReference type="PANTHER" id="PTHR30071:SF1">
    <property type="entry name" value="CYTOCHROME B_B6 PROTEIN-RELATED"/>
    <property type="match status" value="1"/>
</dbReference>
<evidence type="ECO:0000256" key="2">
    <source>
        <dbReference type="ARBA" id="ARBA00022692"/>
    </source>
</evidence>
<evidence type="ECO:0000313" key="9">
    <source>
        <dbReference type="EMBL" id="HGS21562.1"/>
    </source>
</evidence>
<keyword evidence="2 7" id="KW-0812">Transmembrane</keyword>
<evidence type="ECO:0000256" key="6">
    <source>
        <dbReference type="SAM" id="MobiDB-lite"/>
    </source>
</evidence>
<name>A0A7C4KH09_9CHLR</name>
<feature type="transmembrane region" description="Helical" evidence="7">
    <location>
        <begin position="566"/>
        <end position="586"/>
    </location>
</feature>
<dbReference type="GO" id="GO:0020037">
    <property type="term" value="F:heme binding"/>
    <property type="evidence" value="ECO:0007669"/>
    <property type="project" value="InterPro"/>
</dbReference>